<dbReference type="InterPro" id="IPR024516">
    <property type="entry name" value="Mce_C"/>
</dbReference>
<dbReference type="AlphaFoldDB" id="A0A9W4B7N2"/>
<accession>A0A9W4B7N2</accession>
<reference evidence="3 4" key="1">
    <citation type="journal article" date="2019" name="Emerg. Microbes Infect.">
        <title>Comprehensive subspecies identification of 175 nontuberculous mycobacteria species based on 7547 genomic profiles.</title>
        <authorList>
            <person name="Matsumoto Y."/>
            <person name="Kinjo T."/>
            <person name="Motooka D."/>
            <person name="Nabeya D."/>
            <person name="Jung N."/>
            <person name="Uechi K."/>
            <person name="Horii T."/>
            <person name="Iida T."/>
            <person name="Fujita J."/>
            <person name="Nakamura S."/>
        </authorList>
    </citation>
    <scope>NUCLEOTIDE SEQUENCE [LARGE SCALE GENOMIC DNA]</scope>
    <source>
        <strain evidence="3 4">JCM 6399</strain>
    </source>
</reference>
<dbReference type="EMBL" id="AP022601">
    <property type="protein sequence ID" value="BBY95548.1"/>
    <property type="molecule type" value="Genomic_DNA"/>
</dbReference>
<keyword evidence="4" id="KW-1185">Reference proteome</keyword>
<dbReference type="InterPro" id="IPR052336">
    <property type="entry name" value="MlaD_Phospholipid_Transporter"/>
</dbReference>
<dbReference type="Pfam" id="PF02470">
    <property type="entry name" value="MlaD"/>
    <property type="match status" value="1"/>
</dbReference>
<dbReference type="GO" id="GO:0005576">
    <property type="term" value="C:extracellular region"/>
    <property type="evidence" value="ECO:0007669"/>
    <property type="project" value="TreeGrafter"/>
</dbReference>
<evidence type="ECO:0000259" key="2">
    <source>
        <dbReference type="Pfam" id="PF11887"/>
    </source>
</evidence>
<dbReference type="InterPro" id="IPR003399">
    <property type="entry name" value="Mce/MlaD"/>
</dbReference>
<evidence type="ECO:0000259" key="1">
    <source>
        <dbReference type="Pfam" id="PF02470"/>
    </source>
</evidence>
<organism evidence="3 4">
    <name type="scientific">Mycobacterium gallinarum</name>
    <dbReference type="NCBI Taxonomy" id="39689"/>
    <lineage>
        <taxon>Bacteria</taxon>
        <taxon>Bacillati</taxon>
        <taxon>Actinomycetota</taxon>
        <taxon>Actinomycetes</taxon>
        <taxon>Mycobacteriales</taxon>
        <taxon>Mycobacteriaceae</taxon>
        <taxon>Mycobacterium</taxon>
    </lineage>
</organism>
<proteinExistence type="predicted"/>
<evidence type="ECO:0000313" key="4">
    <source>
        <dbReference type="Proteomes" id="UP000465785"/>
    </source>
</evidence>
<dbReference type="Pfam" id="PF11887">
    <property type="entry name" value="Mce4_CUP1"/>
    <property type="match status" value="1"/>
</dbReference>
<protein>
    <submittedName>
        <fullName evidence="3">Mammalian cell entry protein</fullName>
    </submittedName>
</protein>
<sequence length="379" mass="39866">MMSSTSRVRTLLAAVGSVILVVPGCSFTGTNSIALPGTIGRGAHDQIFHVEIANVGTMESNSPVLVDDVVVGSVGAMKVRGYHADVEVFVKSNVVVPANAVATIGQTSLLGSSHLALNPPLGDAPFGRLATGSTLPLDSSSTYPSTEATLSSLSAIVNTGGLGQIGDVIHNLSVALSGRESEVRELLGRFERFVGVLDSQRDNVVASIHALDRLAARLAAQREVIVRALDTIPPALDVLVAQRPNLTAALDRLRVFSDTATGLVEDTKANFVDNLRNLEPTLGALADVGPDLDTALAFATTFPYPQNLVDRAVRGDYMNYYLVLDLTVNRLKRGLMLGTRWGRPDLPLVPAPGDPGYDAYYTPDPLGVGVAPPPQSGGR</sequence>
<dbReference type="KEGG" id="mgau:MGALJ_52170"/>
<dbReference type="Proteomes" id="UP000465785">
    <property type="component" value="Chromosome"/>
</dbReference>
<dbReference type="NCBIfam" id="TIGR00996">
    <property type="entry name" value="Mtu_fam_mce"/>
    <property type="match status" value="1"/>
</dbReference>
<feature type="domain" description="Mammalian cell entry C-terminal" evidence="2">
    <location>
        <begin position="128"/>
        <end position="297"/>
    </location>
</feature>
<name>A0A9W4B7N2_9MYCO</name>
<dbReference type="InterPro" id="IPR005693">
    <property type="entry name" value="Mce"/>
</dbReference>
<dbReference type="PANTHER" id="PTHR33371">
    <property type="entry name" value="INTERMEMBRANE PHOSPHOLIPID TRANSPORT SYSTEM BINDING PROTEIN MLAD-RELATED"/>
    <property type="match status" value="1"/>
</dbReference>
<dbReference type="PANTHER" id="PTHR33371:SF15">
    <property type="entry name" value="LIPOPROTEIN LPRN"/>
    <property type="match status" value="1"/>
</dbReference>
<gene>
    <name evidence="3" type="ORF">MGALJ_52170</name>
</gene>
<evidence type="ECO:0000313" key="3">
    <source>
        <dbReference type="EMBL" id="BBY95548.1"/>
    </source>
</evidence>
<feature type="domain" description="Mce/MlaD" evidence="1">
    <location>
        <begin position="48"/>
        <end position="120"/>
    </location>
</feature>